<evidence type="ECO:0008006" key="5">
    <source>
        <dbReference type="Google" id="ProtNLM"/>
    </source>
</evidence>
<feature type="compositionally biased region" description="Polar residues" evidence="1">
    <location>
        <begin position="197"/>
        <end position="214"/>
    </location>
</feature>
<keyword evidence="2" id="KW-0732">Signal</keyword>
<feature type="chain" id="PRO_5013942477" description="SCP domain-containing protein" evidence="2">
    <location>
        <begin position="20"/>
        <end position="239"/>
    </location>
</feature>
<comment type="caution">
    <text evidence="3">The sequence shown here is derived from an EMBL/GenBank/DDBJ whole genome shotgun (WGS) entry which is preliminary data.</text>
</comment>
<accession>A0A2G5TS87</accession>
<evidence type="ECO:0000256" key="1">
    <source>
        <dbReference type="SAM" id="MobiDB-lite"/>
    </source>
</evidence>
<dbReference type="Proteomes" id="UP000230233">
    <property type="component" value="Chromosome V"/>
</dbReference>
<dbReference type="InterPro" id="IPR035940">
    <property type="entry name" value="CAP_sf"/>
</dbReference>
<feature type="region of interest" description="Disordered" evidence="1">
    <location>
        <begin position="190"/>
        <end position="214"/>
    </location>
</feature>
<sequence>MNLVWILLLIACSIVVVDSISDEQMKEKYLPYFNKERTKHATSNIFGNMWKLEWSTELAEKVKELPKDCKTLKRNGYRFLLMKNDLNDPAWSEWGNFEQMYRYNFWPEGYVESKTLHTIEMWIAGQKRVGCGAYACSKYPSNNPRSNKTMDFEVICLFGPVIEVDKSMGLKDGKPGSKCAEDGGKNEDGLCVPKDAPSSSNAVDTSSNGAQTNTNGAHMIREIPILALIVFWIFNFFKQ</sequence>
<protein>
    <recommendedName>
        <fullName evidence="5">SCP domain-containing protein</fullName>
    </recommendedName>
</protein>
<dbReference type="Gene3D" id="3.40.33.10">
    <property type="entry name" value="CAP"/>
    <property type="match status" value="1"/>
</dbReference>
<keyword evidence="4" id="KW-1185">Reference proteome</keyword>
<reference evidence="4" key="1">
    <citation type="submission" date="2017-10" db="EMBL/GenBank/DDBJ databases">
        <title>Rapid genome shrinkage in a self-fertile nematode reveals novel sperm competition proteins.</title>
        <authorList>
            <person name="Yin D."/>
            <person name="Schwarz E.M."/>
            <person name="Thomas C.G."/>
            <person name="Felde R.L."/>
            <person name="Korf I.F."/>
            <person name="Cutter A.D."/>
            <person name="Schartner C.M."/>
            <person name="Ralston E.J."/>
            <person name="Meyer B.J."/>
            <person name="Haag E.S."/>
        </authorList>
    </citation>
    <scope>NUCLEOTIDE SEQUENCE [LARGE SCALE GENOMIC DNA]</scope>
    <source>
        <strain evidence="4">JU1422</strain>
    </source>
</reference>
<organism evidence="3 4">
    <name type="scientific">Caenorhabditis nigoni</name>
    <dbReference type="NCBI Taxonomy" id="1611254"/>
    <lineage>
        <taxon>Eukaryota</taxon>
        <taxon>Metazoa</taxon>
        <taxon>Ecdysozoa</taxon>
        <taxon>Nematoda</taxon>
        <taxon>Chromadorea</taxon>
        <taxon>Rhabditida</taxon>
        <taxon>Rhabditina</taxon>
        <taxon>Rhabditomorpha</taxon>
        <taxon>Rhabditoidea</taxon>
        <taxon>Rhabditidae</taxon>
        <taxon>Peloderinae</taxon>
        <taxon>Caenorhabditis</taxon>
    </lineage>
</organism>
<dbReference type="SUPFAM" id="SSF55797">
    <property type="entry name" value="PR-1-like"/>
    <property type="match status" value="1"/>
</dbReference>
<evidence type="ECO:0000313" key="4">
    <source>
        <dbReference type="Proteomes" id="UP000230233"/>
    </source>
</evidence>
<dbReference type="AlphaFoldDB" id="A0A2G5TS87"/>
<evidence type="ECO:0000256" key="2">
    <source>
        <dbReference type="SAM" id="SignalP"/>
    </source>
</evidence>
<dbReference type="OrthoDB" id="5905259at2759"/>
<proteinExistence type="predicted"/>
<gene>
    <name evidence="3" type="primary">Cnig_chr_V.g21470</name>
    <name evidence="3" type="ORF">B9Z55_021470</name>
</gene>
<name>A0A2G5TS87_9PELO</name>
<evidence type="ECO:0000313" key="3">
    <source>
        <dbReference type="EMBL" id="PIC30118.1"/>
    </source>
</evidence>
<dbReference type="EMBL" id="PDUG01000005">
    <property type="protein sequence ID" value="PIC30118.1"/>
    <property type="molecule type" value="Genomic_DNA"/>
</dbReference>
<feature type="signal peptide" evidence="2">
    <location>
        <begin position="1"/>
        <end position="19"/>
    </location>
</feature>